<dbReference type="Proteomes" id="UP000030528">
    <property type="component" value="Unassembled WGS sequence"/>
</dbReference>
<dbReference type="InterPro" id="IPR044843">
    <property type="entry name" value="Trans_IPPS_bact-type"/>
</dbReference>
<dbReference type="InterPro" id="IPR019845">
    <property type="entry name" value="Squalene/phytoene_synthase_CS"/>
</dbReference>
<proteinExistence type="predicted"/>
<dbReference type="eggNOG" id="COG1562">
    <property type="taxonomic scope" value="Bacteria"/>
</dbReference>
<dbReference type="PROSITE" id="PS01044">
    <property type="entry name" value="SQUALEN_PHYTOEN_SYN_1"/>
    <property type="match status" value="1"/>
</dbReference>
<keyword evidence="2" id="KW-0808">Transferase</keyword>
<dbReference type="OrthoDB" id="9787280at2"/>
<dbReference type="GO" id="GO:0051996">
    <property type="term" value="F:squalene synthase [NAD(P)H] activity"/>
    <property type="evidence" value="ECO:0007669"/>
    <property type="project" value="InterPro"/>
</dbReference>
<dbReference type="SFLD" id="SFLDS00005">
    <property type="entry name" value="Isoprenoid_Synthase_Type_I"/>
    <property type="match status" value="1"/>
</dbReference>
<evidence type="ECO:0000313" key="5">
    <source>
        <dbReference type="Proteomes" id="UP000030528"/>
    </source>
</evidence>
<dbReference type="PANTHER" id="PTHR31480">
    <property type="entry name" value="BIFUNCTIONAL LYCOPENE CYCLASE/PHYTOENE SYNTHASE"/>
    <property type="match status" value="1"/>
</dbReference>
<evidence type="ECO:0000256" key="1">
    <source>
        <dbReference type="ARBA" id="ARBA00004829"/>
    </source>
</evidence>
<dbReference type="PROSITE" id="PS01045">
    <property type="entry name" value="SQUALEN_PHYTOEN_SYN_2"/>
    <property type="match status" value="1"/>
</dbReference>
<dbReference type="EMBL" id="AVPE01000009">
    <property type="protein sequence ID" value="KGX91599.1"/>
    <property type="molecule type" value="Genomic_DNA"/>
</dbReference>
<keyword evidence="3" id="KW-0125">Carotenoid biosynthesis</keyword>
<comment type="caution">
    <text evidence="4">The sequence shown here is derived from an EMBL/GenBank/DDBJ whole genome shotgun (WGS) entry which is preliminary data.</text>
</comment>
<evidence type="ECO:0000256" key="3">
    <source>
        <dbReference type="ARBA" id="ARBA00022746"/>
    </source>
</evidence>
<dbReference type="InterPro" id="IPR002060">
    <property type="entry name" value="Squ/phyt_synthse"/>
</dbReference>
<name>A0A0A5GHX9_9BACI</name>
<keyword evidence="5" id="KW-1185">Reference proteome</keyword>
<accession>A0A0A5GHX9</accession>
<dbReference type="Pfam" id="PF00494">
    <property type="entry name" value="SQS_PSY"/>
    <property type="match status" value="1"/>
</dbReference>
<gene>
    <name evidence="4" type="ORF">N781_03685</name>
</gene>
<dbReference type="CDD" id="cd00683">
    <property type="entry name" value="Trans_IPPS_HH"/>
    <property type="match status" value="1"/>
</dbReference>
<reference evidence="4 5" key="1">
    <citation type="submission" date="2013-08" db="EMBL/GenBank/DDBJ databases">
        <authorList>
            <person name="Huang J."/>
            <person name="Wang G."/>
        </authorList>
    </citation>
    <scope>NUCLEOTIDE SEQUENCE [LARGE SCALE GENOMIC DNA]</scope>
    <source>
        <strain evidence="4 5">JSM 076056</strain>
    </source>
</reference>
<dbReference type="SUPFAM" id="SSF48576">
    <property type="entry name" value="Terpenoid synthases"/>
    <property type="match status" value="1"/>
</dbReference>
<dbReference type="InterPro" id="IPR033904">
    <property type="entry name" value="Trans_IPPS_HH"/>
</dbReference>
<dbReference type="STRING" id="1385510.GCA_000425205_02336"/>
<comment type="pathway">
    <text evidence="1">Carotenoid biosynthesis.</text>
</comment>
<dbReference type="AlphaFoldDB" id="A0A0A5GHX9"/>
<dbReference type="GO" id="GO:0016117">
    <property type="term" value="P:carotenoid biosynthetic process"/>
    <property type="evidence" value="ECO:0007669"/>
    <property type="project" value="UniProtKB-KW"/>
</dbReference>
<dbReference type="RefSeq" id="WP_026800678.1">
    <property type="nucleotide sequence ID" value="NZ_AULI01000009.1"/>
</dbReference>
<organism evidence="4 5">
    <name type="scientific">Pontibacillus halophilus JSM 076056 = DSM 19796</name>
    <dbReference type="NCBI Taxonomy" id="1385510"/>
    <lineage>
        <taxon>Bacteria</taxon>
        <taxon>Bacillati</taxon>
        <taxon>Bacillota</taxon>
        <taxon>Bacilli</taxon>
        <taxon>Bacillales</taxon>
        <taxon>Bacillaceae</taxon>
        <taxon>Pontibacillus</taxon>
    </lineage>
</organism>
<evidence type="ECO:0000256" key="2">
    <source>
        <dbReference type="ARBA" id="ARBA00022679"/>
    </source>
</evidence>
<sequence>MYSVKEAYDYCRQIIEKHSKTFSKAFGLLPPKQKRAVWAIYAYCRRVDDIVDEGENPREELAVFQREFELFLDGGHPSEDPMWVALRDTFQRFPMDPAPFHEMIEGQRLDIDGHYVETEDDLYDYCYLVASTVGLMLLPVIAPGKEDQLREGAIHLGIGMQLTNILRDVGEDLERERIYLPRTLLDSCGYTYPELYAHHRTDAFIALWEYLGKQAETSYDRAMETIGEYPVYSRPAVKGAAQLYRAIITTIRNNEYQVFEERNFVSDEDKKQLLQELNMMKA</sequence>
<dbReference type="SFLD" id="SFLDG01018">
    <property type="entry name" value="Squalene/Phytoene_Synthase_Lik"/>
    <property type="match status" value="1"/>
</dbReference>
<dbReference type="Gene3D" id="1.10.600.10">
    <property type="entry name" value="Farnesyl Diphosphate Synthase"/>
    <property type="match status" value="1"/>
</dbReference>
<evidence type="ECO:0000313" key="4">
    <source>
        <dbReference type="EMBL" id="KGX91599.1"/>
    </source>
</evidence>
<dbReference type="GO" id="GO:0004311">
    <property type="term" value="F:geranylgeranyl diphosphate synthase activity"/>
    <property type="evidence" value="ECO:0007669"/>
    <property type="project" value="InterPro"/>
</dbReference>
<dbReference type="SFLD" id="SFLDG01212">
    <property type="entry name" value="Phytoene_synthase_like"/>
    <property type="match status" value="1"/>
</dbReference>
<dbReference type="InterPro" id="IPR008949">
    <property type="entry name" value="Isoprenoid_synthase_dom_sf"/>
</dbReference>
<protein>
    <submittedName>
        <fullName evidence="4">Phytoene synthase</fullName>
    </submittedName>
</protein>